<feature type="non-terminal residue" evidence="17">
    <location>
        <position position="1"/>
    </location>
</feature>
<evidence type="ECO:0000259" key="16">
    <source>
        <dbReference type="Pfam" id="PF17189"/>
    </source>
</evidence>
<gene>
    <name evidence="17" type="ORF">PENTCL1PPCAC_18071</name>
</gene>
<dbReference type="SUPFAM" id="SSF51445">
    <property type="entry name" value="(Trans)glycosidases"/>
    <property type="match status" value="1"/>
</dbReference>
<dbReference type="Gene3D" id="3.20.20.80">
    <property type="entry name" value="Glycosidases"/>
    <property type="match status" value="1"/>
</dbReference>
<comment type="catalytic activity">
    <reaction evidence="10">
        <text>a beta-D-glucosylceramide + H2O = an N-acyl-sphingoid base + D-glucose</text>
        <dbReference type="Rhea" id="RHEA:81447"/>
        <dbReference type="ChEBI" id="CHEBI:4167"/>
        <dbReference type="ChEBI" id="CHEBI:15377"/>
        <dbReference type="ChEBI" id="CHEBI:83264"/>
        <dbReference type="ChEBI" id="CHEBI:83273"/>
    </reaction>
    <physiologicalReaction direction="left-to-right" evidence="10">
        <dbReference type="Rhea" id="RHEA:81448"/>
    </physiologicalReaction>
</comment>
<dbReference type="Pfam" id="PF17189">
    <property type="entry name" value="Glyco_hydro_30C"/>
    <property type="match status" value="1"/>
</dbReference>
<evidence type="ECO:0000256" key="1">
    <source>
        <dbReference type="ARBA" id="ARBA00001013"/>
    </source>
</evidence>
<dbReference type="GO" id="GO:0051246">
    <property type="term" value="P:regulation of protein metabolic process"/>
    <property type="evidence" value="ECO:0007669"/>
    <property type="project" value="UniProtKB-ARBA"/>
</dbReference>
<dbReference type="InterPro" id="IPR001139">
    <property type="entry name" value="Glyco_hydro_30"/>
</dbReference>
<dbReference type="GO" id="GO:0005774">
    <property type="term" value="C:vacuolar membrane"/>
    <property type="evidence" value="ECO:0007669"/>
    <property type="project" value="UniProtKB-ARBA"/>
</dbReference>
<dbReference type="GO" id="GO:0006914">
    <property type="term" value="P:autophagy"/>
    <property type="evidence" value="ECO:0007669"/>
    <property type="project" value="UniProtKB-ARBA"/>
</dbReference>
<dbReference type="GO" id="GO:0016241">
    <property type="term" value="P:regulation of macroautophagy"/>
    <property type="evidence" value="ECO:0007669"/>
    <property type="project" value="UniProtKB-ARBA"/>
</dbReference>
<evidence type="ECO:0000256" key="12">
    <source>
        <dbReference type="RuleBase" id="RU361188"/>
    </source>
</evidence>
<evidence type="ECO:0000259" key="15">
    <source>
        <dbReference type="Pfam" id="PF02055"/>
    </source>
</evidence>
<name>A0AAV5TNK5_9BILA</name>
<evidence type="ECO:0000256" key="8">
    <source>
        <dbReference type="ARBA" id="ARBA00022919"/>
    </source>
</evidence>
<keyword evidence="7 12" id="KW-0378">Hydrolase</keyword>
<comment type="similarity">
    <text evidence="4 12">Belongs to the glycosyl hydrolase 30 family.</text>
</comment>
<dbReference type="InterPro" id="IPR033453">
    <property type="entry name" value="Glyco_hydro_30_TIM-barrel"/>
</dbReference>
<comment type="catalytic activity">
    <reaction evidence="11">
        <text>an N-acyl-1-beta-D-glucosyl-15-methylhexadecasphing-4-enine + H2O = an N-acyl-15-methylhexadecasphing-4-enine + D-glucose</text>
        <dbReference type="Rhea" id="RHEA:34755"/>
        <dbReference type="ChEBI" id="CHEBI:4167"/>
        <dbReference type="ChEBI" id="CHEBI:15377"/>
        <dbReference type="ChEBI" id="CHEBI:70815"/>
        <dbReference type="ChEBI" id="CHEBI:70846"/>
    </reaction>
    <physiologicalReaction direction="left-to-right" evidence="11">
        <dbReference type="Rhea" id="RHEA:34756"/>
    </physiologicalReaction>
</comment>
<dbReference type="PRINTS" id="PR00843">
    <property type="entry name" value="GLHYDRLASE30"/>
</dbReference>
<dbReference type="GO" id="GO:0005102">
    <property type="term" value="F:signaling receptor binding"/>
    <property type="evidence" value="ECO:0007669"/>
    <property type="project" value="UniProtKB-ARBA"/>
</dbReference>
<dbReference type="FunFam" id="3.20.20.80:FF:000030">
    <property type="entry name" value="Lysosomal acid glucosylceramidase"/>
    <property type="match status" value="1"/>
</dbReference>
<dbReference type="GO" id="GO:0005764">
    <property type="term" value="C:lysosome"/>
    <property type="evidence" value="ECO:0007669"/>
    <property type="project" value="UniProtKB-ARBA"/>
</dbReference>
<protein>
    <recommendedName>
        <fullName evidence="5 12">Glucosylceramidase</fullName>
        <ecNumber evidence="5 12">3.2.1.45</ecNumber>
    </recommendedName>
</protein>
<dbReference type="Pfam" id="PF02055">
    <property type="entry name" value="Glyco_hydro_30"/>
    <property type="match status" value="1"/>
</dbReference>
<feature type="region of interest" description="Disordered" evidence="13">
    <location>
        <begin position="63"/>
        <end position="87"/>
    </location>
</feature>
<feature type="domain" description="Glycosyl hydrolase family 30 beta sandwich" evidence="16">
    <location>
        <begin position="450"/>
        <end position="513"/>
    </location>
</feature>
<dbReference type="Proteomes" id="UP001432027">
    <property type="component" value="Unassembled WGS sequence"/>
</dbReference>
<dbReference type="GO" id="GO:0008202">
    <property type="term" value="P:steroid metabolic process"/>
    <property type="evidence" value="ECO:0007669"/>
    <property type="project" value="UniProtKB-ARBA"/>
</dbReference>
<dbReference type="AlphaFoldDB" id="A0AAV5TNK5"/>
<dbReference type="GO" id="GO:0042391">
    <property type="term" value="P:regulation of membrane potential"/>
    <property type="evidence" value="ECO:0007669"/>
    <property type="project" value="UniProtKB-ARBA"/>
</dbReference>
<dbReference type="GO" id="GO:0006680">
    <property type="term" value="P:glucosylceramide catabolic process"/>
    <property type="evidence" value="ECO:0007669"/>
    <property type="project" value="UniProtKB-ARBA"/>
</dbReference>
<feature type="domain" description="Glycosyl hydrolase family 30 TIM-barrel" evidence="15">
    <location>
        <begin position="102"/>
        <end position="447"/>
    </location>
</feature>
<dbReference type="InterPro" id="IPR033452">
    <property type="entry name" value="GH30_C"/>
</dbReference>
<proteinExistence type="inferred from homology"/>
<evidence type="ECO:0000256" key="6">
    <source>
        <dbReference type="ARBA" id="ARBA00022729"/>
    </source>
</evidence>
<keyword evidence="8 12" id="KW-0746">Sphingolipid metabolism</keyword>
<dbReference type="EC" id="3.2.1.45" evidence="5 12"/>
<feature type="signal peptide" evidence="14">
    <location>
        <begin position="1"/>
        <end position="19"/>
    </location>
</feature>
<sequence length="518" mass="57727">KQMFTLLAPLLFILSGAVSSPCTKRFYPEFGANHFVCVCNATYCDEYEDLQFSADSGLVFSSSESGDRMDSRTARISRKKRVRGGSDSGRIKLDPRVTYQEIIGFGGAFTDAAGINIASLSESTRDRLMQTMFGKNGARYSTGRVPIASTDFSERRYSYNDNDGDEKMSKFSLTEEDQKFKIPLITRALNLTGGDIRLFSSPWSAPGWMKETGKMEGPGRLRKGLEKAWAKYYVRFFEEYLSHGIPFWATTVQNEPTSGALPDYGWQTMYWNSTGERTFVADHLGPALASSDASKNIKIIALDDNRFWLPMWANEVYSDPVASSFISGVGIHWYMDGISPSSKLSATHKAHPDKFILATEACSGSMPPHHGPALGEWARAEAYARSIIQDLNNFVAGWTDWNLALDTKGGPTWAKNFVDAPLIVNATADEFLKQPIHYVLTHFSRFLRPGAKRVQSSTVNIDDERIQHTAFVLDGQRIVNILNTLNVEQEIVIEEATGTSISLKLASKSITTVIWKKQ</sequence>
<keyword evidence="12" id="KW-0326">Glycosidase</keyword>
<evidence type="ECO:0000313" key="18">
    <source>
        <dbReference type="Proteomes" id="UP001432027"/>
    </source>
</evidence>
<dbReference type="GO" id="GO:0006066">
    <property type="term" value="P:alcohol metabolic process"/>
    <property type="evidence" value="ECO:0007669"/>
    <property type="project" value="UniProtKB-ARBA"/>
</dbReference>
<comment type="catalytic activity">
    <reaction evidence="1">
        <text>a beta-D-glucosyl-(1&lt;-&gt;1')-N-acylsphing-4-enine + H2O = an N-acylsphing-4-enine + D-glucose</text>
        <dbReference type="Rhea" id="RHEA:13269"/>
        <dbReference type="ChEBI" id="CHEBI:4167"/>
        <dbReference type="ChEBI" id="CHEBI:15377"/>
        <dbReference type="ChEBI" id="CHEBI:22801"/>
        <dbReference type="ChEBI" id="CHEBI:52639"/>
        <dbReference type="EC" id="3.2.1.45"/>
    </reaction>
    <physiologicalReaction direction="left-to-right" evidence="1">
        <dbReference type="Rhea" id="RHEA:13270"/>
    </physiologicalReaction>
</comment>
<dbReference type="GO" id="GO:0007040">
    <property type="term" value="P:lysosome organization"/>
    <property type="evidence" value="ECO:0007669"/>
    <property type="project" value="UniProtKB-ARBA"/>
</dbReference>
<keyword evidence="18" id="KW-1185">Reference proteome</keyword>
<dbReference type="GO" id="GO:0030163">
    <property type="term" value="P:protein catabolic process"/>
    <property type="evidence" value="ECO:0007669"/>
    <property type="project" value="UniProtKB-ARBA"/>
</dbReference>
<organism evidence="17 18">
    <name type="scientific">Pristionchus entomophagus</name>
    <dbReference type="NCBI Taxonomy" id="358040"/>
    <lineage>
        <taxon>Eukaryota</taxon>
        <taxon>Metazoa</taxon>
        <taxon>Ecdysozoa</taxon>
        <taxon>Nematoda</taxon>
        <taxon>Chromadorea</taxon>
        <taxon>Rhabditida</taxon>
        <taxon>Rhabditina</taxon>
        <taxon>Diplogasteromorpha</taxon>
        <taxon>Diplogasteroidea</taxon>
        <taxon>Neodiplogasteridae</taxon>
        <taxon>Pristionchus</taxon>
    </lineage>
</organism>
<comment type="pathway">
    <text evidence="2">Lipid metabolism; sphingolipid metabolism.</text>
</comment>
<evidence type="ECO:0000256" key="14">
    <source>
        <dbReference type="SAM" id="SignalP"/>
    </source>
</evidence>
<feature type="chain" id="PRO_5043686174" description="Glucosylceramidase" evidence="14">
    <location>
        <begin position="20"/>
        <end position="518"/>
    </location>
</feature>
<dbReference type="PANTHER" id="PTHR11069:SF23">
    <property type="entry name" value="LYSOSOMAL ACID GLUCOSYLCERAMIDASE"/>
    <property type="match status" value="1"/>
</dbReference>
<accession>A0AAV5TNK5</accession>
<reference evidence="17" key="1">
    <citation type="submission" date="2023-10" db="EMBL/GenBank/DDBJ databases">
        <title>Genome assembly of Pristionchus species.</title>
        <authorList>
            <person name="Yoshida K."/>
            <person name="Sommer R.J."/>
        </authorList>
    </citation>
    <scope>NUCLEOTIDE SEQUENCE</scope>
    <source>
        <strain evidence="17">RS0144</strain>
    </source>
</reference>
<evidence type="ECO:0000256" key="13">
    <source>
        <dbReference type="SAM" id="MobiDB-lite"/>
    </source>
</evidence>
<dbReference type="PANTHER" id="PTHR11069">
    <property type="entry name" value="GLUCOSYLCERAMIDASE"/>
    <property type="match status" value="1"/>
</dbReference>
<comment type="caution">
    <text evidence="17">The sequence shown here is derived from an EMBL/GenBank/DDBJ whole genome shotgun (WGS) entry which is preliminary data.</text>
</comment>
<evidence type="ECO:0000256" key="5">
    <source>
        <dbReference type="ARBA" id="ARBA00012658"/>
    </source>
</evidence>
<keyword evidence="6 14" id="KW-0732">Signal</keyword>
<evidence type="ECO:0000256" key="10">
    <source>
        <dbReference type="ARBA" id="ARBA00050474"/>
    </source>
</evidence>
<evidence type="ECO:0000256" key="2">
    <source>
        <dbReference type="ARBA" id="ARBA00004760"/>
    </source>
</evidence>
<evidence type="ECO:0000256" key="11">
    <source>
        <dbReference type="ARBA" id="ARBA00051345"/>
    </source>
</evidence>
<dbReference type="GO" id="GO:0032006">
    <property type="term" value="P:regulation of TOR signaling"/>
    <property type="evidence" value="ECO:0007669"/>
    <property type="project" value="UniProtKB-ARBA"/>
</dbReference>
<dbReference type="EMBL" id="BTSX01000004">
    <property type="protein sequence ID" value="GMS95896.1"/>
    <property type="molecule type" value="Genomic_DNA"/>
</dbReference>
<dbReference type="InterPro" id="IPR017853">
    <property type="entry name" value="GH"/>
</dbReference>
<comment type="pathway">
    <text evidence="3">Sphingolipid metabolism.</text>
</comment>
<evidence type="ECO:0000256" key="4">
    <source>
        <dbReference type="ARBA" id="ARBA00005382"/>
    </source>
</evidence>
<dbReference type="GO" id="GO:0004348">
    <property type="term" value="F:glucosylceramidase activity"/>
    <property type="evidence" value="ECO:0007669"/>
    <property type="project" value="UniProtKB-EC"/>
</dbReference>
<dbReference type="GO" id="GO:0016758">
    <property type="term" value="F:hexosyltransferase activity"/>
    <property type="evidence" value="ECO:0007669"/>
    <property type="project" value="UniProtKB-ARBA"/>
</dbReference>
<dbReference type="SUPFAM" id="SSF51011">
    <property type="entry name" value="Glycosyl hydrolase domain"/>
    <property type="match status" value="1"/>
</dbReference>
<keyword evidence="9 12" id="KW-0443">Lipid metabolism</keyword>
<evidence type="ECO:0000256" key="3">
    <source>
        <dbReference type="ARBA" id="ARBA00004991"/>
    </source>
</evidence>
<evidence type="ECO:0000256" key="9">
    <source>
        <dbReference type="ARBA" id="ARBA00023098"/>
    </source>
</evidence>
<evidence type="ECO:0000313" key="17">
    <source>
        <dbReference type="EMBL" id="GMS95896.1"/>
    </source>
</evidence>
<evidence type="ECO:0000256" key="7">
    <source>
        <dbReference type="ARBA" id="ARBA00022801"/>
    </source>
</evidence>
<dbReference type="GO" id="GO:0010605">
    <property type="term" value="P:negative regulation of macromolecule metabolic process"/>
    <property type="evidence" value="ECO:0007669"/>
    <property type="project" value="UniProtKB-ARBA"/>
</dbReference>